<evidence type="ECO:0000256" key="1">
    <source>
        <dbReference type="SAM" id="MobiDB-lite"/>
    </source>
</evidence>
<reference evidence="3" key="1">
    <citation type="journal article" date="2009" name="Environ. Microbiol.">
        <title>Contribution of mobile genetic elements to Desulfovibrio vulgaris genome plasticity.</title>
        <authorList>
            <person name="Walker C.B."/>
            <person name="Stolyar S."/>
            <person name="Chivian D."/>
            <person name="Pinel N."/>
            <person name="Gabster J.A."/>
            <person name="Dehal P.S."/>
            <person name="He Z."/>
            <person name="Yang Z.K."/>
            <person name="Yen H.C."/>
            <person name="Zhou J."/>
            <person name="Wall J.D."/>
            <person name="Hazen T.C."/>
            <person name="Arkin A.P."/>
            <person name="Stahl D.A."/>
        </authorList>
    </citation>
    <scope>NUCLEOTIDE SEQUENCE [LARGE SCALE GENOMIC DNA]</scope>
    <source>
        <strain evidence="3">DP4</strain>
    </source>
</reference>
<protein>
    <submittedName>
        <fullName evidence="2">Uncharacterized protein</fullName>
    </submittedName>
</protein>
<evidence type="ECO:0000313" key="3">
    <source>
        <dbReference type="Proteomes" id="UP000009173"/>
    </source>
</evidence>
<dbReference type="Proteomes" id="UP000009173">
    <property type="component" value="Chromosome"/>
</dbReference>
<sequence length="91" mass="10225">MQTVSASATHFIVPRPTGHGGTQDQFFSRNLQRFLKAFYLHGTLAQYPFQIAYTLLEPPNIPDADDQIIRMDSNLASVAHKLLPAKQNWLG</sequence>
<evidence type="ECO:0000313" key="2">
    <source>
        <dbReference type="EMBL" id="ABM29584.1"/>
    </source>
</evidence>
<proteinExistence type="predicted"/>
<accession>A0A0H3AAZ7</accession>
<gene>
    <name evidence="2" type="ordered locus">Dvul_2568</name>
</gene>
<dbReference type="AlphaFoldDB" id="A0A0H3AAZ7"/>
<feature type="region of interest" description="Disordered" evidence="1">
    <location>
        <begin position="1"/>
        <end position="22"/>
    </location>
</feature>
<dbReference type="KEGG" id="dvl:Dvul_2568"/>
<dbReference type="HOGENOM" id="CLU_2422188_0_0_7"/>
<organism evidence="2 3">
    <name type="scientific">Nitratidesulfovibrio vulgaris (strain DP4)</name>
    <name type="common">Desulfovibrio vulgaris</name>
    <dbReference type="NCBI Taxonomy" id="391774"/>
    <lineage>
        <taxon>Bacteria</taxon>
        <taxon>Pseudomonadati</taxon>
        <taxon>Thermodesulfobacteriota</taxon>
        <taxon>Desulfovibrionia</taxon>
        <taxon>Desulfovibrionales</taxon>
        <taxon>Desulfovibrionaceae</taxon>
        <taxon>Nitratidesulfovibrio</taxon>
    </lineage>
</organism>
<dbReference type="EMBL" id="CP000527">
    <property type="protein sequence ID" value="ABM29584.1"/>
    <property type="molecule type" value="Genomic_DNA"/>
</dbReference>
<name>A0A0H3AAZ7_NITV4</name>